<dbReference type="OrthoDB" id="6160218at2759"/>
<proteinExistence type="predicted"/>
<organism evidence="1 2">
    <name type="scientific">Mytilus edulis</name>
    <name type="common">Blue mussel</name>
    <dbReference type="NCBI Taxonomy" id="6550"/>
    <lineage>
        <taxon>Eukaryota</taxon>
        <taxon>Metazoa</taxon>
        <taxon>Spiralia</taxon>
        <taxon>Lophotrochozoa</taxon>
        <taxon>Mollusca</taxon>
        <taxon>Bivalvia</taxon>
        <taxon>Autobranchia</taxon>
        <taxon>Pteriomorphia</taxon>
        <taxon>Mytilida</taxon>
        <taxon>Mytiloidea</taxon>
        <taxon>Mytilidae</taxon>
        <taxon>Mytilinae</taxon>
        <taxon>Mytilus</taxon>
    </lineage>
</organism>
<evidence type="ECO:0000313" key="2">
    <source>
        <dbReference type="Proteomes" id="UP000683360"/>
    </source>
</evidence>
<dbReference type="PANTHER" id="PTHR46919">
    <property type="entry name" value="ZINC FINGER, C3HC4 TYPE (RING FINGER) FAMILY PROTEIN"/>
    <property type="match status" value="1"/>
</dbReference>
<dbReference type="Proteomes" id="UP000683360">
    <property type="component" value="Unassembled WGS sequence"/>
</dbReference>
<evidence type="ECO:0000313" key="1">
    <source>
        <dbReference type="EMBL" id="CAG2253125.1"/>
    </source>
</evidence>
<reference evidence="1" key="1">
    <citation type="submission" date="2021-03" db="EMBL/GenBank/DDBJ databases">
        <authorList>
            <person name="Bekaert M."/>
        </authorList>
    </citation>
    <scope>NUCLEOTIDE SEQUENCE</scope>
</reference>
<dbReference type="EMBL" id="CAJPWZ010003139">
    <property type="protein sequence ID" value="CAG2253125.1"/>
    <property type="molecule type" value="Genomic_DNA"/>
</dbReference>
<accession>A0A8S3V5J6</accession>
<dbReference type="PANTHER" id="PTHR46919:SF2">
    <property type="entry name" value="SACSIN"/>
    <property type="match status" value="1"/>
</dbReference>
<sequence length="343" mass="39043">MNPLMPWCLIPCTQSVQPFVRDTLEHVIFPVSKLRYIVDLSTYNGSIEKALKRLALPCLDPSFTVNQRFILTAMLVSDKDPCALINFLYEYKEEIRNRNITPEVCTDILEYFSEHIERISENVNVEALLNKIRQIPLHVNVSGHNISLDSNASILVLDDYVSNKIVLDGVEEWANASDTILLKATHHLTKLYAKVGFTTEKLEAIDVYTNHLLRKFDCLPKANHQAHLLFVRNELLAKSSTFNTQQNNLIAVLKTVSFVEGNDGILFTASHFKDPCNELLKLMCDPNDFPGGPFSEINWWHFLVIAGIQTKVTPKMVLQFAKSIEEEVGRKGVTEEISKNLKW</sequence>
<name>A0A8S3V5J6_MYTED</name>
<gene>
    <name evidence="1" type="ORF">MEDL_64614</name>
</gene>
<dbReference type="AlphaFoldDB" id="A0A8S3V5J6"/>
<keyword evidence="2" id="KW-1185">Reference proteome</keyword>
<comment type="caution">
    <text evidence="1">The sequence shown here is derived from an EMBL/GenBank/DDBJ whole genome shotgun (WGS) entry which is preliminary data.</text>
</comment>
<protein>
    <submittedName>
        <fullName evidence="1">Uncharacterized protein</fullName>
    </submittedName>
</protein>